<dbReference type="EMBL" id="BGPR01027223">
    <property type="protein sequence ID" value="GBN97558.1"/>
    <property type="molecule type" value="Genomic_DNA"/>
</dbReference>
<gene>
    <name evidence="2" type="ORF">AVEN_102398_1</name>
</gene>
<accession>A0A4Y2TA84</accession>
<protein>
    <submittedName>
        <fullName evidence="2">Uncharacterized protein</fullName>
    </submittedName>
</protein>
<evidence type="ECO:0000256" key="1">
    <source>
        <dbReference type="SAM" id="MobiDB-lite"/>
    </source>
</evidence>
<dbReference type="AlphaFoldDB" id="A0A4Y2TA84"/>
<dbReference type="Proteomes" id="UP000499080">
    <property type="component" value="Unassembled WGS sequence"/>
</dbReference>
<feature type="region of interest" description="Disordered" evidence="1">
    <location>
        <begin position="76"/>
        <end position="99"/>
    </location>
</feature>
<evidence type="ECO:0000313" key="2">
    <source>
        <dbReference type="EMBL" id="GBN97558.1"/>
    </source>
</evidence>
<keyword evidence="3" id="KW-1185">Reference proteome</keyword>
<reference evidence="2 3" key="1">
    <citation type="journal article" date="2019" name="Sci. Rep.">
        <title>Orb-weaving spider Araneus ventricosus genome elucidates the spidroin gene catalogue.</title>
        <authorList>
            <person name="Kono N."/>
            <person name="Nakamura H."/>
            <person name="Ohtoshi R."/>
            <person name="Moran D.A.P."/>
            <person name="Shinohara A."/>
            <person name="Yoshida Y."/>
            <person name="Fujiwara M."/>
            <person name="Mori M."/>
            <person name="Tomita M."/>
            <person name="Arakawa K."/>
        </authorList>
    </citation>
    <scope>NUCLEOTIDE SEQUENCE [LARGE SCALE GENOMIC DNA]</scope>
</reference>
<proteinExistence type="predicted"/>
<evidence type="ECO:0000313" key="3">
    <source>
        <dbReference type="Proteomes" id="UP000499080"/>
    </source>
</evidence>
<organism evidence="2 3">
    <name type="scientific">Araneus ventricosus</name>
    <name type="common">Orbweaver spider</name>
    <name type="synonym">Epeira ventricosa</name>
    <dbReference type="NCBI Taxonomy" id="182803"/>
    <lineage>
        <taxon>Eukaryota</taxon>
        <taxon>Metazoa</taxon>
        <taxon>Ecdysozoa</taxon>
        <taxon>Arthropoda</taxon>
        <taxon>Chelicerata</taxon>
        <taxon>Arachnida</taxon>
        <taxon>Araneae</taxon>
        <taxon>Araneomorphae</taxon>
        <taxon>Entelegynae</taxon>
        <taxon>Araneoidea</taxon>
        <taxon>Araneidae</taxon>
        <taxon>Araneus</taxon>
    </lineage>
</organism>
<name>A0A4Y2TA84_ARAVE</name>
<comment type="caution">
    <text evidence="2">The sequence shown here is derived from an EMBL/GenBank/DDBJ whole genome shotgun (WGS) entry which is preliminary data.</text>
</comment>
<sequence length="141" mass="15668">MHQFVSQTSTYWMADHSDIPTDERLGYFKTQFDVVGSERMSRGEKLINFGSKGSGGSCWGGLYIKADGPCNHRRTLPQSPFGRGSHPVSGSLRAGQRKPGKPLVAPMRLLGLAAVPSDVDSWQPMLYRHFLKGMRNLRFLG</sequence>